<gene>
    <name evidence="2" type="ORF">HMPREF9473_01629</name>
</gene>
<feature type="region of interest" description="Disordered" evidence="1">
    <location>
        <begin position="1"/>
        <end position="41"/>
    </location>
</feature>
<protein>
    <submittedName>
        <fullName evidence="2">Uncharacterized protein</fullName>
    </submittedName>
</protein>
<comment type="caution">
    <text evidence="2">The sequence shown here is derived from an EMBL/GenBank/DDBJ whole genome shotgun (WGS) entry which is preliminary data.</text>
</comment>
<dbReference type="AlphaFoldDB" id="G5IDQ2"/>
<feature type="compositionally biased region" description="Basic and acidic residues" evidence="1">
    <location>
        <begin position="17"/>
        <end position="27"/>
    </location>
</feature>
<dbReference type="PATRIC" id="fig|742737.3.peg.1651"/>
<dbReference type="HOGENOM" id="CLU_3281326_0_0_9"/>
<sequence>SVDSRDSRIGTVPEEDVLGKSDSDNQSRKIKGWRSTEYEPF</sequence>
<feature type="non-terminal residue" evidence="2">
    <location>
        <position position="1"/>
    </location>
</feature>
<dbReference type="Proteomes" id="UP000005384">
    <property type="component" value="Unassembled WGS sequence"/>
</dbReference>
<accession>G5IDQ2</accession>
<keyword evidence="3" id="KW-1185">Reference proteome</keyword>
<name>G5IDQ2_9FIRM</name>
<evidence type="ECO:0000313" key="2">
    <source>
        <dbReference type="EMBL" id="EHI60383.1"/>
    </source>
</evidence>
<evidence type="ECO:0000313" key="3">
    <source>
        <dbReference type="Proteomes" id="UP000005384"/>
    </source>
</evidence>
<reference evidence="2 3" key="1">
    <citation type="submission" date="2011-08" db="EMBL/GenBank/DDBJ databases">
        <title>The Genome Sequence of Clostridium hathewayi WAL-18680.</title>
        <authorList>
            <consortium name="The Broad Institute Genome Sequencing Platform"/>
            <person name="Earl A."/>
            <person name="Ward D."/>
            <person name="Feldgarden M."/>
            <person name="Gevers D."/>
            <person name="Finegold S.M."/>
            <person name="Summanen P.H."/>
            <person name="Molitoris D.R."/>
            <person name="Song M."/>
            <person name="Daigneault M."/>
            <person name="Allen-Vercoe E."/>
            <person name="Young S.K."/>
            <person name="Zeng Q."/>
            <person name="Gargeya S."/>
            <person name="Fitzgerald M."/>
            <person name="Haas B."/>
            <person name="Abouelleil A."/>
            <person name="Alvarado L."/>
            <person name="Arachchi H.M."/>
            <person name="Berlin A."/>
            <person name="Brown A."/>
            <person name="Chapman S.B."/>
            <person name="Chen Z."/>
            <person name="Dunbar C."/>
            <person name="Freedman E."/>
            <person name="Gearin G."/>
            <person name="Gellesch M."/>
            <person name="Goldberg J."/>
            <person name="Griggs A."/>
            <person name="Gujja S."/>
            <person name="Heiman D."/>
            <person name="Howarth C."/>
            <person name="Larson L."/>
            <person name="Lui A."/>
            <person name="MacDonald P.J.P."/>
            <person name="Montmayeur A."/>
            <person name="Murphy C."/>
            <person name="Neiman D."/>
            <person name="Pearson M."/>
            <person name="Priest M."/>
            <person name="Roberts A."/>
            <person name="Saif S."/>
            <person name="Shea T."/>
            <person name="Shenoy N."/>
            <person name="Sisk P."/>
            <person name="Stolte C."/>
            <person name="Sykes S."/>
            <person name="Wortman J."/>
            <person name="Nusbaum C."/>
            <person name="Birren B."/>
        </authorList>
    </citation>
    <scope>NUCLEOTIDE SEQUENCE [LARGE SCALE GENOMIC DNA]</scope>
    <source>
        <strain evidence="2 3">WAL-18680</strain>
    </source>
</reference>
<dbReference type="EMBL" id="ADLN01000025">
    <property type="protein sequence ID" value="EHI60383.1"/>
    <property type="molecule type" value="Genomic_DNA"/>
</dbReference>
<evidence type="ECO:0000256" key="1">
    <source>
        <dbReference type="SAM" id="MobiDB-lite"/>
    </source>
</evidence>
<proteinExistence type="predicted"/>
<organism evidence="2 3">
    <name type="scientific">Hungatella hathewayi WAL-18680</name>
    <dbReference type="NCBI Taxonomy" id="742737"/>
    <lineage>
        <taxon>Bacteria</taxon>
        <taxon>Bacillati</taxon>
        <taxon>Bacillota</taxon>
        <taxon>Clostridia</taxon>
        <taxon>Lachnospirales</taxon>
        <taxon>Lachnospiraceae</taxon>
        <taxon>Hungatella</taxon>
    </lineage>
</organism>